<proteinExistence type="predicted"/>
<reference evidence="1 2" key="1">
    <citation type="journal article" date="2019" name="Commun. Biol.">
        <title>The bagworm genome reveals a unique fibroin gene that provides high tensile strength.</title>
        <authorList>
            <person name="Kono N."/>
            <person name="Nakamura H."/>
            <person name="Ohtoshi R."/>
            <person name="Tomita M."/>
            <person name="Numata K."/>
            <person name="Arakawa K."/>
        </authorList>
    </citation>
    <scope>NUCLEOTIDE SEQUENCE [LARGE SCALE GENOMIC DNA]</scope>
</reference>
<accession>A0A4C1W572</accession>
<sequence length="109" mass="12570">MPHRKLAVGRTLRSQMSALIKTPSHREPQVQKENITALQRFTCQEISTKIRSFKNDKTSEPDGIPNEAIKVENRLAAYTEKEQPVEQAGFRRNYSTIDHIHSLEVVNRE</sequence>
<protein>
    <submittedName>
        <fullName evidence="1">Uncharacterized protein</fullName>
    </submittedName>
</protein>
<dbReference type="AlphaFoldDB" id="A0A4C1W572"/>
<organism evidence="1 2">
    <name type="scientific">Eumeta variegata</name>
    <name type="common">Bagworm moth</name>
    <name type="synonym">Eumeta japonica</name>
    <dbReference type="NCBI Taxonomy" id="151549"/>
    <lineage>
        <taxon>Eukaryota</taxon>
        <taxon>Metazoa</taxon>
        <taxon>Ecdysozoa</taxon>
        <taxon>Arthropoda</taxon>
        <taxon>Hexapoda</taxon>
        <taxon>Insecta</taxon>
        <taxon>Pterygota</taxon>
        <taxon>Neoptera</taxon>
        <taxon>Endopterygota</taxon>
        <taxon>Lepidoptera</taxon>
        <taxon>Glossata</taxon>
        <taxon>Ditrysia</taxon>
        <taxon>Tineoidea</taxon>
        <taxon>Psychidae</taxon>
        <taxon>Oiketicinae</taxon>
        <taxon>Eumeta</taxon>
    </lineage>
</organism>
<evidence type="ECO:0000313" key="1">
    <source>
        <dbReference type="EMBL" id="GBP46153.1"/>
    </source>
</evidence>
<dbReference type="EMBL" id="BGZK01000478">
    <property type="protein sequence ID" value="GBP46153.1"/>
    <property type="molecule type" value="Genomic_DNA"/>
</dbReference>
<feature type="non-terminal residue" evidence="1">
    <location>
        <position position="109"/>
    </location>
</feature>
<dbReference type="Proteomes" id="UP000299102">
    <property type="component" value="Unassembled WGS sequence"/>
</dbReference>
<keyword evidence="2" id="KW-1185">Reference proteome</keyword>
<name>A0A4C1W572_EUMVA</name>
<dbReference type="OrthoDB" id="410104at2759"/>
<comment type="caution">
    <text evidence="1">The sequence shown here is derived from an EMBL/GenBank/DDBJ whole genome shotgun (WGS) entry which is preliminary data.</text>
</comment>
<gene>
    <name evidence="1" type="ORF">EVAR_24560_1</name>
</gene>
<evidence type="ECO:0000313" key="2">
    <source>
        <dbReference type="Proteomes" id="UP000299102"/>
    </source>
</evidence>